<dbReference type="EMBL" id="NVUL01000003">
    <property type="protein sequence ID" value="PCI81864.1"/>
    <property type="molecule type" value="Genomic_DNA"/>
</dbReference>
<name>A0A2A4XHA1_9GAMM</name>
<dbReference type="PANTHER" id="PTHR34606">
    <property type="entry name" value="BON DOMAIN-CONTAINING PROTEIN"/>
    <property type="match status" value="1"/>
</dbReference>
<dbReference type="AlphaFoldDB" id="A0A2A4XHA1"/>
<feature type="chain" id="PRO_5012630541" evidence="1">
    <location>
        <begin position="25"/>
        <end position="195"/>
    </location>
</feature>
<dbReference type="PROSITE" id="PS50914">
    <property type="entry name" value="BON"/>
    <property type="match status" value="2"/>
</dbReference>
<feature type="domain" description="BON" evidence="2">
    <location>
        <begin position="128"/>
        <end position="195"/>
    </location>
</feature>
<keyword evidence="1" id="KW-0732">Signal</keyword>
<evidence type="ECO:0000259" key="2">
    <source>
        <dbReference type="PROSITE" id="PS50914"/>
    </source>
</evidence>
<accession>A0A2A4XHA1</accession>
<evidence type="ECO:0000313" key="3">
    <source>
        <dbReference type="EMBL" id="PCI81864.1"/>
    </source>
</evidence>
<dbReference type="Pfam" id="PF04972">
    <property type="entry name" value="BON"/>
    <property type="match status" value="2"/>
</dbReference>
<dbReference type="Gene3D" id="3.30.1340.30">
    <property type="match status" value="1"/>
</dbReference>
<proteinExistence type="predicted"/>
<gene>
    <name evidence="3" type="ORF">COB20_00980</name>
</gene>
<dbReference type="Proteomes" id="UP000218767">
    <property type="component" value="Unassembled WGS sequence"/>
</dbReference>
<organism evidence="3 4">
    <name type="scientific">SAR86 cluster bacterium</name>
    <dbReference type="NCBI Taxonomy" id="2030880"/>
    <lineage>
        <taxon>Bacteria</taxon>
        <taxon>Pseudomonadati</taxon>
        <taxon>Pseudomonadota</taxon>
        <taxon>Gammaproteobacteria</taxon>
        <taxon>SAR86 cluster</taxon>
    </lineage>
</organism>
<reference evidence="4" key="1">
    <citation type="submission" date="2017-08" db="EMBL/GenBank/DDBJ databases">
        <title>A dynamic microbial community with high functional redundancy inhabits the cold, oxic subseafloor aquifer.</title>
        <authorList>
            <person name="Tully B.J."/>
            <person name="Wheat C.G."/>
            <person name="Glazer B.T."/>
            <person name="Huber J.A."/>
        </authorList>
    </citation>
    <scope>NUCLEOTIDE SEQUENCE [LARGE SCALE GENOMIC DNA]</scope>
</reference>
<dbReference type="InterPro" id="IPR007055">
    <property type="entry name" value="BON_dom"/>
</dbReference>
<evidence type="ECO:0000256" key="1">
    <source>
        <dbReference type="SAM" id="SignalP"/>
    </source>
</evidence>
<evidence type="ECO:0000313" key="4">
    <source>
        <dbReference type="Proteomes" id="UP000218767"/>
    </source>
</evidence>
<feature type="domain" description="BON" evidence="2">
    <location>
        <begin position="49"/>
        <end position="119"/>
    </location>
</feature>
<comment type="caution">
    <text evidence="3">The sequence shown here is derived from an EMBL/GenBank/DDBJ whole genome shotgun (WGS) entry which is preliminary data.</text>
</comment>
<feature type="signal peptide" evidence="1">
    <location>
        <begin position="1"/>
        <end position="24"/>
    </location>
</feature>
<dbReference type="PANTHER" id="PTHR34606:SF4">
    <property type="entry name" value="OUTER MEMBRANE LIPOPROTEIN DOLP"/>
    <property type="match status" value="1"/>
</dbReference>
<dbReference type="InterPro" id="IPR051686">
    <property type="entry name" value="Lipoprotein_DolP"/>
</dbReference>
<protein>
    <submittedName>
        <fullName evidence="3">Phospholipid-binding protein</fullName>
    </submittedName>
</protein>
<sequence>MMTLTSLKKLLLLVVVLLTTSCTAILVKTTGEQGISEDPTARTAGARVEDQSIETKVIVNMKSQEPEFRKANFNVISHNGVVLLVGQVASNELKNKASDIASRASTKIKRIHNELEVAGKTSLIARSNDTWIATKVRTLMLANSGVPSGQIRVIAENGAIYLMGLIDQSNGDNAARLVRNVSGVTRVVKVFEYIN</sequence>